<accession>A0ACC2PJQ5</accession>
<protein>
    <submittedName>
        <fullName evidence="1">Uncharacterized protein</fullName>
    </submittedName>
</protein>
<dbReference type="EMBL" id="CM056741">
    <property type="protein sequence ID" value="KAJ8683693.1"/>
    <property type="molecule type" value="Genomic_DNA"/>
</dbReference>
<evidence type="ECO:0000313" key="2">
    <source>
        <dbReference type="Proteomes" id="UP001239111"/>
    </source>
</evidence>
<organism evidence="1 2">
    <name type="scientific">Eretmocerus hayati</name>
    <dbReference type="NCBI Taxonomy" id="131215"/>
    <lineage>
        <taxon>Eukaryota</taxon>
        <taxon>Metazoa</taxon>
        <taxon>Ecdysozoa</taxon>
        <taxon>Arthropoda</taxon>
        <taxon>Hexapoda</taxon>
        <taxon>Insecta</taxon>
        <taxon>Pterygota</taxon>
        <taxon>Neoptera</taxon>
        <taxon>Endopterygota</taxon>
        <taxon>Hymenoptera</taxon>
        <taxon>Apocrita</taxon>
        <taxon>Proctotrupomorpha</taxon>
        <taxon>Chalcidoidea</taxon>
        <taxon>Aphelinidae</taxon>
        <taxon>Aphelininae</taxon>
        <taxon>Eretmocerus</taxon>
    </lineage>
</organism>
<reference evidence="1" key="1">
    <citation type="submission" date="2023-04" db="EMBL/GenBank/DDBJ databases">
        <title>A chromosome-level genome assembly of the parasitoid wasp Eretmocerus hayati.</title>
        <authorList>
            <person name="Zhong Y."/>
            <person name="Liu S."/>
            <person name="Liu Y."/>
        </authorList>
    </citation>
    <scope>NUCLEOTIDE SEQUENCE</scope>
    <source>
        <strain evidence="1">ZJU_SS_LIU_2023</strain>
    </source>
</reference>
<proteinExistence type="predicted"/>
<gene>
    <name evidence="1" type="ORF">QAD02_019485</name>
</gene>
<name>A0ACC2PJQ5_9HYME</name>
<dbReference type="Proteomes" id="UP001239111">
    <property type="component" value="Chromosome 1"/>
</dbReference>
<sequence length="252" mass="28987">MTTLFRRLLGTSHLTIFKRNLNVSSSCLSYEGDGKTTVTILNKNFDYGLMIDSVSERGFVLNNCMRIVGPMIMFPKTMLSWNVASSPEMTEESLCLFLNLEPKLDILVIGLDDEYPYNAPFLQNLRELFKRHKIPTEILPVYHACSVFNFVNSENRYAAAALIPPKLKRRETLMGISDSKLDKIPIRDPRTFMSDDPHAPVTMPEDEDPLEYNAEDLRKNKNLVKPFKTRIPWKMEDRIVHQSEPSDGKKKN</sequence>
<comment type="caution">
    <text evidence="1">The sequence shown here is derived from an EMBL/GenBank/DDBJ whole genome shotgun (WGS) entry which is preliminary data.</text>
</comment>
<evidence type="ECO:0000313" key="1">
    <source>
        <dbReference type="EMBL" id="KAJ8683693.1"/>
    </source>
</evidence>
<keyword evidence="2" id="KW-1185">Reference proteome</keyword>